<gene>
    <name evidence="7" type="ORF">NECHADRAFT_79239</name>
</gene>
<dbReference type="Pfam" id="PF24245">
    <property type="entry name" value="INO80F"/>
    <property type="match status" value="1"/>
</dbReference>
<dbReference type="GO" id="GO:0003677">
    <property type="term" value="F:DNA binding"/>
    <property type="evidence" value="ECO:0007669"/>
    <property type="project" value="UniProtKB-UniRule"/>
</dbReference>
<protein>
    <recommendedName>
        <fullName evidence="6">HMG box domain-containing protein</fullName>
    </recommendedName>
</protein>
<dbReference type="Gene3D" id="1.10.30.10">
    <property type="entry name" value="High mobility group box domain"/>
    <property type="match status" value="1"/>
</dbReference>
<keyword evidence="4" id="KW-0175">Coiled coil</keyword>
<feature type="compositionally biased region" description="Acidic residues" evidence="5">
    <location>
        <begin position="276"/>
        <end position="290"/>
    </location>
</feature>
<dbReference type="InterPro" id="IPR056513">
    <property type="entry name" value="INO80F"/>
</dbReference>
<name>C7YQV4_FUSV7</name>
<dbReference type="Proteomes" id="UP000005206">
    <property type="component" value="Chromosome 4"/>
</dbReference>
<dbReference type="InterPro" id="IPR036910">
    <property type="entry name" value="HMG_box_dom_sf"/>
</dbReference>
<dbReference type="SMART" id="SM00398">
    <property type="entry name" value="HMG"/>
    <property type="match status" value="1"/>
</dbReference>
<evidence type="ECO:0000256" key="1">
    <source>
        <dbReference type="ARBA" id="ARBA00004123"/>
    </source>
</evidence>
<evidence type="ECO:0000313" key="7">
    <source>
        <dbReference type="EMBL" id="EEU46082.1"/>
    </source>
</evidence>
<feature type="region of interest" description="Disordered" evidence="5">
    <location>
        <begin position="1"/>
        <end position="27"/>
    </location>
</feature>
<dbReference type="GO" id="GO:0005634">
    <property type="term" value="C:nucleus"/>
    <property type="evidence" value="ECO:0007669"/>
    <property type="project" value="UniProtKB-SubCell"/>
</dbReference>
<feature type="region of interest" description="Disordered" evidence="5">
    <location>
        <begin position="117"/>
        <end position="190"/>
    </location>
</feature>
<feature type="compositionally biased region" description="Polar residues" evidence="5">
    <location>
        <begin position="152"/>
        <end position="176"/>
    </location>
</feature>
<dbReference type="SUPFAM" id="SSF47095">
    <property type="entry name" value="HMG-box"/>
    <property type="match status" value="1"/>
</dbReference>
<dbReference type="EMBL" id="GG698898">
    <property type="protein sequence ID" value="EEU46082.1"/>
    <property type="molecule type" value="Genomic_DNA"/>
</dbReference>
<feature type="DNA-binding region" description="HMG box" evidence="3">
    <location>
        <begin position="187"/>
        <end position="247"/>
    </location>
</feature>
<keyword evidence="8" id="KW-1185">Reference proteome</keyword>
<dbReference type="InterPro" id="IPR009071">
    <property type="entry name" value="HMG_box_dom"/>
</dbReference>
<dbReference type="CDD" id="cd00084">
    <property type="entry name" value="HMG-box_SF"/>
    <property type="match status" value="1"/>
</dbReference>
<feature type="compositionally biased region" description="Basic and acidic residues" evidence="5">
    <location>
        <begin position="249"/>
        <end position="259"/>
    </location>
</feature>
<comment type="subcellular location">
    <subcellularLocation>
        <location evidence="1">Nucleus</location>
    </subcellularLocation>
</comment>
<evidence type="ECO:0000256" key="4">
    <source>
        <dbReference type="SAM" id="Coils"/>
    </source>
</evidence>
<dbReference type="eggNOG" id="ENOG502S949">
    <property type="taxonomic scope" value="Eukaryota"/>
</dbReference>
<dbReference type="OrthoDB" id="10070927at2759"/>
<evidence type="ECO:0000256" key="3">
    <source>
        <dbReference type="PROSITE-ProRule" id="PRU00267"/>
    </source>
</evidence>
<evidence type="ECO:0000256" key="5">
    <source>
        <dbReference type="SAM" id="MobiDB-lite"/>
    </source>
</evidence>
<dbReference type="InParanoid" id="C7YQV4"/>
<organism evidence="7 8">
    <name type="scientific">Fusarium vanettenii (strain ATCC MYA-4622 / CBS 123669 / FGSC 9596 / NRRL 45880 / 77-13-4)</name>
    <name type="common">Fusarium solani subsp. pisi</name>
    <dbReference type="NCBI Taxonomy" id="660122"/>
    <lineage>
        <taxon>Eukaryota</taxon>
        <taxon>Fungi</taxon>
        <taxon>Dikarya</taxon>
        <taxon>Ascomycota</taxon>
        <taxon>Pezizomycotina</taxon>
        <taxon>Sordariomycetes</taxon>
        <taxon>Hypocreomycetidae</taxon>
        <taxon>Hypocreales</taxon>
        <taxon>Nectriaceae</taxon>
        <taxon>Fusarium</taxon>
        <taxon>Fusarium solani species complex</taxon>
        <taxon>Fusarium vanettenii</taxon>
    </lineage>
</organism>
<reference evidence="7 8" key="1">
    <citation type="journal article" date="2009" name="PLoS Genet.">
        <title>The genome of Nectria haematococca: contribution of supernumerary chromosomes to gene expansion.</title>
        <authorList>
            <person name="Coleman J.J."/>
            <person name="Rounsley S.D."/>
            <person name="Rodriguez-Carres M."/>
            <person name="Kuo A."/>
            <person name="Wasmann C.C."/>
            <person name="Grimwood J."/>
            <person name="Schmutz J."/>
            <person name="Taga M."/>
            <person name="White G.J."/>
            <person name="Zhou S."/>
            <person name="Schwartz D.C."/>
            <person name="Freitag M."/>
            <person name="Ma L.J."/>
            <person name="Danchin E.G."/>
            <person name="Henrissat B."/>
            <person name="Coutinho P.M."/>
            <person name="Nelson D.R."/>
            <person name="Straney D."/>
            <person name="Napoli C.A."/>
            <person name="Barker B.M."/>
            <person name="Gribskov M."/>
            <person name="Rep M."/>
            <person name="Kroken S."/>
            <person name="Molnar I."/>
            <person name="Rensing C."/>
            <person name="Kennell J.C."/>
            <person name="Zamora J."/>
            <person name="Farman M.L."/>
            <person name="Selker E.U."/>
            <person name="Salamov A."/>
            <person name="Shapiro H."/>
            <person name="Pangilinan J."/>
            <person name="Lindquist E."/>
            <person name="Lamers C."/>
            <person name="Grigoriev I.V."/>
            <person name="Geiser D.M."/>
            <person name="Covert S.F."/>
            <person name="Temporini E."/>
            <person name="Vanetten H.D."/>
        </authorList>
    </citation>
    <scope>NUCLEOTIDE SEQUENCE [LARGE SCALE GENOMIC DNA]</scope>
    <source>
        <strain evidence="8">ATCC MYA-4622 / CBS 123669 / FGSC 9596 / NRRL 45880 / 77-13-4</strain>
    </source>
</reference>
<evidence type="ECO:0000259" key="6">
    <source>
        <dbReference type="PROSITE" id="PS50118"/>
    </source>
</evidence>
<feature type="coiled-coil region" evidence="4">
    <location>
        <begin position="52"/>
        <end position="79"/>
    </location>
</feature>
<sequence length="299" mass="32994">MPITLKRKAPDADPSPPRSTAIPTALPPSVEEAYRRKCIQLKNRTSEVEDANDAARLRLARIKRQVEKLRIERAFLLEQLAKRTSANYAPPLPSLSPNLSAQTLTLRVCLANPPLRELAANPQKPKDKPLRTKRGHRKSMMTDADAKATGGASFNTQNAGSPTSETFSHPPESQSKGPRANGVSKEAKKPADAFELYCSETRPALEAKHKDGDAEVDVESELARGWKELPEADKDEFQARFEQSQAKSSEPKETPAEDKKEDEEEEKPEETKPAAQDEDVEMGDDTEDQDTQAGEKAGE</sequence>
<evidence type="ECO:0000313" key="8">
    <source>
        <dbReference type="Proteomes" id="UP000005206"/>
    </source>
</evidence>
<evidence type="ECO:0000256" key="2">
    <source>
        <dbReference type="ARBA" id="ARBA00023242"/>
    </source>
</evidence>
<dbReference type="KEGG" id="nhe:NECHADRAFT_79239"/>
<dbReference type="PROSITE" id="PS50118">
    <property type="entry name" value="HMG_BOX_2"/>
    <property type="match status" value="1"/>
</dbReference>
<accession>C7YQV4</accession>
<dbReference type="Pfam" id="PF00505">
    <property type="entry name" value="HMG_box"/>
    <property type="match status" value="1"/>
</dbReference>
<keyword evidence="3" id="KW-0238">DNA-binding</keyword>
<feature type="compositionally biased region" description="Basic and acidic residues" evidence="5">
    <location>
        <begin position="221"/>
        <end position="239"/>
    </location>
</feature>
<keyword evidence="2 3" id="KW-0539">Nucleus</keyword>
<dbReference type="GeneID" id="9673708"/>
<proteinExistence type="predicted"/>
<feature type="domain" description="HMG box" evidence="6">
    <location>
        <begin position="187"/>
        <end position="247"/>
    </location>
</feature>
<feature type="region of interest" description="Disordered" evidence="5">
    <location>
        <begin position="203"/>
        <end position="299"/>
    </location>
</feature>
<feature type="compositionally biased region" description="Basic and acidic residues" evidence="5">
    <location>
        <begin position="203"/>
        <end position="213"/>
    </location>
</feature>
<dbReference type="OMA" id="IFCEMEK"/>
<dbReference type="AlphaFoldDB" id="C7YQV4"/>
<dbReference type="VEuPathDB" id="FungiDB:NECHADRAFT_79239"/>
<dbReference type="RefSeq" id="XP_003051795.1">
    <property type="nucleotide sequence ID" value="XM_003051749.1"/>
</dbReference>
<dbReference type="HOGENOM" id="CLU_046160_0_0_1"/>
<dbReference type="STRING" id="660122.C7YQV4"/>